<keyword evidence="4" id="KW-1185">Reference proteome</keyword>
<feature type="region of interest" description="Disordered" evidence="1">
    <location>
        <begin position="54"/>
        <end position="90"/>
    </location>
</feature>
<name>A0A0A0KZH3_CUCSA</name>
<proteinExistence type="predicted"/>
<dbReference type="Gramene" id="KGN55050">
    <property type="protein sequence ID" value="KGN55050"/>
    <property type="gene ID" value="Csa_4G625050"/>
</dbReference>
<protein>
    <submittedName>
        <fullName evidence="3">Uncharacterized protein</fullName>
    </submittedName>
</protein>
<evidence type="ECO:0000313" key="4">
    <source>
        <dbReference type="Proteomes" id="UP000029981"/>
    </source>
</evidence>
<reference evidence="3 4" key="2">
    <citation type="journal article" date="2009" name="PLoS ONE">
        <title>An integrated genetic and cytogenetic map of the cucumber genome.</title>
        <authorList>
            <person name="Ren Y."/>
            <person name="Zhang Z."/>
            <person name="Liu J."/>
            <person name="Staub J.E."/>
            <person name="Han Y."/>
            <person name="Cheng Z."/>
            <person name="Li X."/>
            <person name="Lu J."/>
            <person name="Miao H."/>
            <person name="Kang H."/>
            <person name="Xie B."/>
            <person name="Gu X."/>
            <person name="Wang X."/>
            <person name="Du Y."/>
            <person name="Jin W."/>
            <person name="Huang S."/>
        </authorList>
    </citation>
    <scope>NUCLEOTIDE SEQUENCE [LARGE SCALE GENOMIC DNA]</scope>
    <source>
        <strain evidence="4">cv. 9930</strain>
    </source>
</reference>
<reference evidence="3 4" key="4">
    <citation type="journal article" date="2011" name="BMC Genomics">
        <title>RNA-Seq improves annotation of protein-coding genes in the cucumber genome.</title>
        <authorList>
            <person name="Li Z."/>
            <person name="Zhang Z."/>
            <person name="Yan P."/>
            <person name="Huang S."/>
            <person name="Fei Z."/>
            <person name="Lin K."/>
        </authorList>
    </citation>
    <scope>NUCLEOTIDE SEQUENCE [LARGE SCALE GENOMIC DNA]</scope>
    <source>
        <strain evidence="4">cv. 9930</strain>
    </source>
</reference>
<keyword evidence="2" id="KW-0732">Signal</keyword>
<dbReference type="AlphaFoldDB" id="A0A0A0KZH3"/>
<accession>A0A0A0KZH3</accession>
<organism evidence="3 4">
    <name type="scientific">Cucumis sativus</name>
    <name type="common">Cucumber</name>
    <dbReference type="NCBI Taxonomy" id="3659"/>
    <lineage>
        <taxon>Eukaryota</taxon>
        <taxon>Viridiplantae</taxon>
        <taxon>Streptophyta</taxon>
        <taxon>Embryophyta</taxon>
        <taxon>Tracheophyta</taxon>
        <taxon>Spermatophyta</taxon>
        <taxon>Magnoliopsida</taxon>
        <taxon>eudicotyledons</taxon>
        <taxon>Gunneridae</taxon>
        <taxon>Pentapetalae</taxon>
        <taxon>rosids</taxon>
        <taxon>fabids</taxon>
        <taxon>Cucurbitales</taxon>
        <taxon>Cucurbitaceae</taxon>
        <taxon>Benincaseae</taxon>
        <taxon>Cucumis</taxon>
    </lineage>
</organism>
<evidence type="ECO:0000256" key="1">
    <source>
        <dbReference type="SAM" id="MobiDB-lite"/>
    </source>
</evidence>
<feature type="signal peptide" evidence="2">
    <location>
        <begin position="1"/>
        <end position="27"/>
    </location>
</feature>
<evidence type="ECO:0000313" key="3">
    <source>
        <dbReference type="EMBL" id="KGN55050.1"/>
    </source>
</evidence>
<dbReference type="Proteomes" id="UP000029981">
    <property type="component" value="Chromosome 4"/>
</dbReference>
<dbReference type="EMBL" id="CM002925">
    <property type="protein sequence ID" value="KGN55050.1"/>
    <property type="molecule type" value="Genomic_DNA"/>
</dbReference>
<sequence length="90" mass="9445">MMGSKKLIMVALLVVALVLSQAHMSLGIRKLSNKEMKMVPIGVDVNYMLLGALPKGPTPPSAPSERGNPAPFSDGDRVLVSAPSPGIGHR</sequence>
<feature type="chain" id="PRO_5001965658" evidence="2">
    <location>
        <begin position="28"/>
        <end position="90"/>
    </location>
</feature>
<reference evidence="3 4" key="1">
    <citation type="journal article" date="2009" name="Nat. Genet.">
        <title>The genome of the cucumber, Cucumis sativus L.</title>
        <authorList>
            <person name="Huang S."/>
            <person name="Li R."/>
            <person name="Zhang Z."/>
            <person name="Li L."/>
            <person name="Gu X."/>
            <person name="Fan W."/>
            <person name="Lucas W.J."/>
            <person name="Wang X."/>
            <person name="Xie B."/>
            <person name="Ni P."/>
            <person name="Ren Y."/>
            <person name="Zhu H."/>
            <person name="Li J."/>
            <person name="Lin K."/>
            <person name="Jin W."/>
            <person name="Fei Z."/>
            <person name="Li G."/>
            <person name="Staub J."/>
            <person name="Kilian A."/>
            <person name="van der Vossen E.A."/>
            <person name="Wu Y."/>
            <person name="Guo J."/>
            <person name="He J."/>
            <person name="Jia Z."/>
            <person name="Ren Y."/>
            <person name="Tian G."/>
            <person name="Lu Y."/>
            <person name="Ruan J."/>
            <person name="Qian W."/>
            <person name="Wang M."/>
            <person name="Huang Q."/>
            <person name="Li B."/>
            <person name="Xuan Z."/>
            <person name="Cao J."/>
            <person name="Asan"/>
            <person name="Wu Z."/>
            <person name="Zhang J."/>
            <person name="Cai Q."/>
            <person name="Bai Y."/>
            <person name="Zhao B."/>
            <person name="Han Y."/>
            <person name="Li Y."/>
            <person name="Li X."/>
            <person name="Wang S."/>
            <person name="Shi Q."/>
            <person name="Liu S."/>
            <person name="Cho W.K."/>
            <person name="Kim J.Y."/>
            <person name="Xu Y."/>
            <person name="Heller-Uszynska K."/>
            <person name="Miao H."/>
            <person name="Cheng Z."/>
            <person name="Zhang S."/>
            <person name="Wu J."/>
            <person name="Yang Y."/>
            <person name="Kang H."/>
            <person name="Li M."/>
            <person name="Liang H."/>
            <person name="Ren X."/>
            <person name="Shi Z."/>
            <person name="Wen M."/>
            <person name="Jian M."/>
            <person name="Yang H."/>
            <person name="Zhang G."/>
            <person name="Yang Z."/>
            <person name="Chen R."/>
            <person name="Liu S."/>
            <person name="Li J."/>
            <person name="Ma L."/>
            <person name="Liu H."/>
            <person name="Zhou Y."/>
            <person name="Zhao J."/>
            <person name="Fang X."/>
            <person name="Li G."/>
            <person name="Fang L."/>
            <person name="Li Y."/>
            <person name="Liu D."/>
            <person name="Zheng H."/>
            <person name="Zhang Y."/>
            <person name="Qin N."/>
            <person name="Li Z."/>
            <person name="Yang G."/>
            <person name="Yang S."/>
            <person name="Bolund L."/>
            <person name="Kristiansen K."/>
            <person name="Zheng H."/>
            <person name="Li S."/>
            <person name="Zhang X."/>
            <person name="Yang H."/>
            <person name="Wang J."/>
            <person name="Sun R."/>
            <person name="Zhang B."/>
            <person name="Jiang S."/>
            <person name="Wang J."/>
            <person name="Du Y."/>
            <person name="Li S."/>
        </authorList>
    </citation>
    <scope>NUCLEOTIDE SEQUENCE [LARGE SCALE GENOMIC DNA]</scope>
    <source>
        <strain evidence="4">cv. 9930</strain>
    </source>
</reference>
<gene>
    <name evidence="3" type="ORF">Csa_4G625050</name>
</gene>
<reference evidence="3 4" key="3">
    <citation type="journal article" date="2010" name="BMC Genomics">
        <title>Transcriptome sequencing and comparative analysis of cucumber flowers with different sex types.</title>
        <authorList>
            <person name="Guo S."/>
            <person name="Zheng Y."/>
            <person name="Joung J.G."/>
            <person name="Liu S."/>
            <person name="Zhang Z."/>
            <person name="Crasta O.R."/>
            <person name="Sobral B.W."/>
            <person name="Xu Y."/>
            <person name="Huang S."/>
            <person name="Fei Z."/>
        </authorList>
    </citation>
    <scope>NUCLEOTIDE SEQUENCE [LARGE SCALE GENOMIC DNA]</scope>
    <source>
        <strain evidence="4">cv. 9930</strain>
    </source>
</reference>
<evidence type="ECO:0000256" key="2">
    <source>
        <dbReference type="SAM" id="SignalP"/>
    </source>
</evidence>